<evidence type="ECO:0000259" key="4">
    <source>
        <dbReference type="PROSITE" id="PS50825"/>
    </source>
</evidence>
<feature type="domain" description="HYR" evidence="4">
    <location>
        <begin position="607"/>
        <end position="687"/>
    </location>
</feature>
<keyword evidence="2" id="KW-0677">Repeat</keyword>
<dbReference type="EMBL" id="MGKO01000011">
    <property type="protein sequence ID" value="OGN27399.1"/>
    <property type="molecule type" value="Genomic_DNA"/>
</dbReference>
<dbReference type="InterPro" id="IPR006558">
    <property type="entry name" value="LamG-like"/>
</dbReference>
<comment type="caution">
    <text evidence="5">The sequence shown here is derived from an EMBL/GenBank/DDBJ whole genome shotgun (WGS) entry which is preliminary data.</text>
</comment>
<dbReference type="PROSITE" id="PS50825">
    <property type="entry name" value="HYR"/>
    <property type="match status" value="1"/>
</dbReference>
<dbReference type="SUPFAM" id="SSF49899">
    <property type="entry name" value="Concanavalin A-like lectins/glucanases"/>
    <property type="match status" value="1"/>
</dbReference>
<evidence type="ECO:0000256" key="2">
    <source>
        <dbReference type="ARBA" id="ARBA00022737"/>
    </source>
</evidence>
<evidence type="ECO:0000313" key="6">
    <source>
        <dbReference type="Proteomes" id="UP000178444"/>
    </source>
</evidence>
<gene>
    <name evidence="5" type="ORF">A2941_00970</name>
</gene>
<organism evidence="5 6">
    <name type="scientific">Candidatus Yanofskybacteria bacterium RIFCSPLOWO2_01_FULL_49_17</name>
    <dbReference type="NCBI Taxonomy" id="1802700"/>
    <lineage>
        <taxon>Bacteria</taxon>
        <taxon>Candidatus Yanofskyibacteriota</taxon>
    </lineage>
</organism>
<dbReference type="PANTHER" id="PTHR24273">
    <property type="entry name" value="FI04643P-RELATED"/>
    <property type="match status" value="1"/>
</dbReference>
<keyword evidence="3" id="KW-1015">Disulfide bond</keyword>
<dbReference type="Gene3D" id="2.120.10.30">
    <property type="entry name" value="TolB, C-terminal domain"/>
    <property type="match status" value="1"/>
</dbReference>
<dbReference type="InterPro" id="IPR003410">
    <property type="entry name" value="HYR_dom"/>
</dbReference>
<dbReference type="Pfam" id="PF13385">
    <property type="entry name" value="Laminin_G_3"/>
    <property type="match status" value="1"/>
</dbReference>
<dbReference type="SUPFAM" id="SSF101898">
    <property type="entry name" value="NHL repeat"/>
    <property type="match status" value="1"/>
</dbReference>
<evidence type="ECO:0000256" key="3">
    <source>
        <dbReference type="ARBA" id="ARBA00023157"/>
    </source>
</evidence>
<reference evidence="5 6" key="1">
    <citation type="journal article" date="2016" name="Nat. Commun.">
        <title>Thousands of microbial genomes shed light on interconnected biogeochemical processes in an aquifer system.</title>
        <authorList>
            <person name="Anantharaman K."/>
            <person name="Brown C.T."/>
            <person name="Hug L.A."/>
            <person name="Sharon I."/>
            <person name="Castelle C.J."/>
            <person name="Probst A.J."/>
            <person name="Thomas B.C."/>
            <person name="Singh A."/>
            <person name="Wilkins M.J."/>
            <person name="Karaoz U."/>
            <person name="Brodie E.L."/>
            <person name="Williams K.H."/>
            <person name="Hubbard S.S."/>
            <person name="Banfield J.F."/>
        </authorList>
    </citation>
    <scope>NUCLEOTIDE SEQUENCE [LARGE SCALE GENOMIC DNA]</scope>
</reference>
<dbReference type="Gene3D" id="2.60.120.200">
    <property type="match status" value="1"/>
</dbReference>
<dbReference type="Gene3D" id="2.40.10.500">
    <property type="match status" value="1"/>
</dbReference>
<dbReference type="Proteomes" id="UP000178444">
    <property type="component" value="Unassembled WGS sequence"/>
</dbReference>
<accession>A0A1F8GSH7</accession>
<keyword evidence="1" id="KW-0732">Signal</keyword>
<dbReference type="InterPro" id="IPR011042">
    <property type="entry name" value="6-blade_b-propeller_TolB-like"/>
</dbReference>
<dbReference type="PANTHER" id="PTHR24273:SF32">
    <property type="entry name" value="HYALIN"/>
    <property type="match status" value="1"/>
</dbReference>
<dbReference type="Pfam" id="PF02494">
    <property type="entry name" value="HYR"/>
    <property type="match status" value="2"/>
</dbReference>
<dbReference type="InterPro" id="IPR013320">
    <property type="entry name" value="ConA-like_dom_sf"/>
</dbReference>
<proteinExistence type="predicted"/>
<name>A0A1F8GSH7_9BACT</name>
<protein>
    <recommendedName>
        <fullName evidence="4">HYR domain-containing protein</fullName>
    </recommendedName>
</protein>
<dbReference type="CDD" id="cd05819">
    <property type="entry name" value="NHL"/>
    <property type="match status" value="1"/>
</dbReference>
<sequence>MKNITLFLAISLIATVGFGFVGQTGVFAAALSSGDILVADPSAPTENGGVYHLNSAGGQVAVYDGGNFTEPTGIAIDGNGNILVGDPQAFSLGGAIFKIDPLTGTQTTLSSGGYFVDPRGLAVAANGDIYVADSDAFGYYGGVIKVDPATGAQSIVYISHDVNAGPLHLAIEADGNIVVSDVSGASRGVVRINPVTGVGAQLASGGYLSVPVGIAVAPNGNIFVADNSGWVVKVDPATGAQTLVASGWPLACPTGLAFDNNGDLLVGDPCNEPGAVVKINLADGSMSVLANFGSSPQGIAVMPASATCISPLPDTVSWWPGEGSANDIIDGNSGTLQNGAAFAAGQVGQAFSFDGVDDKVLIGNPANLRLQDFTIDAWIKLNTLDINGFAERIAGYGIGGYGFFLSGPSVVNAYGATAVRQLSLDKPGFDMVAAPLAVNDLGWHHVAVTKSGGTVTFYLDGVAGAAQRGGSPFPSYNPGFVFNTNFTLGNFDTQVQPFPGLLDEVEVFNRALTSSEIQQYYQNGVSCAAATELPIIAVPAPIVVEATSPEGTAVFYEVTAADNVGVTSLACAPASGSIFALGTTAVACTASDAAGNTSEVAFNITVQDTTPPALTAPAPVNVETSSLDGVVVDWEMPTAADAVGVAGIVCSPVPGSIFPVGVTVVICTAFDTSGNSTSRSFEVTVRYVAPPPVIITVNMDIKPGSFPNSINPKNQGKIPVAILSTSGFNAPAQIDKSSLTFGRTGDEQSLSFCGIGDVNSDGLADLICHFQTQTAGFQAGDTEGVLKGKTTAGVDVIGKDSVRIVPK</sequence>
<evidence type="ECO:0000313" key="5">
    <source>
        <dbReference type="EMBL" id="OGN27399.1"/>
    </source>
</evidence>
<dbReference type="SMART" id="SM00560">
    <property type="entry name" value="LamGL"/>
    <property type="match status" value="1"/>
</dbReference>
<dbReference type="AlphaFoldDB" id="A0A1F8GSH7"/>
<evidence type="ECO:0000256" key="1">
    <source>
        <dbReference type="ARBA" id="ARBA00022729"/>
    </source>
</evidence>